<dbReference type="RefSeq" id="WP_266345999.1">
    <property type="nucleotide sequence ID" value="NZ_JAPKNH010000012.1"/>
</dbReference>
<dbReference type="EMBL" id="JBHSML010000033">
    <property type="protein sequence ID" value="MFC5519212.1"/>
    <property type="molecule type" value="Genomic_DNA"/>
</dbReference>
<dbReference type="PROSITE" id="PS00041">
    <property type="entry name" value="HTH_ARAC_FAMILY_1"/>
    <property type="match status" value="1"/>
</dbReference>
<dbReference type="InterPro" id="IPR020449">
    <property type="entry name" value="Tscrpt_reg_AraC-type_HTH"/>
</dbReference>
<feature type="domain" description="HTH araC/xylS-type" evidence="5">
    <location>
        <begin position="209"/>
        <end position="308"/>
    </location>
</feature>
<evidence type="ECO:0000256" key="1">
    <source>
        <dbReference type="ARBA" id="ARBA00023015"/>
    </source>
</evidence>
<dbReference type="Gene3D" id="1.10.10.60">
    <property type="entry name" value="Homeodomain-like"/>
    <property type="match status" value="1"/>
</dbReference>
<dbReference type="SMART" id="SM00342">
    <property type="entry name" value="HTH_ARAC"/>
    <property type="match status" value="1"/>
</dbReference>
<dbReference type="PROSITE" id="PS01124">
    <property type="entry name" value="HTH_ARAC_FAMILY_2"/>
    <property type="match status" value="1"/>
</dbReference>
<evidence type="ECO:0000256" key="4">
    <source>
        <dbReference type="SAM" id="MobiDB-lite"/>
    </source>
</evidence>
<comment type="caution">
    <text evidence="6">The sequence shown here is derived from an EMBL/GenBank/DDBJ whole genome shotgun (WGS) entry which is preliminary data.</text>
</comment>
<evidence type="ECO:0000259" key="5">
    <source>
        <dbReference type="PROSITE" id="PS01124"/>
    </source>
</evidence>
<protein>
    <submittedName>
        <fullName evidence="6">Helix-turn-helix domain-containing protein</fullName>
    </submittedName>
</protein>
<dbReference type="PANTHER" id="PTHR46796">
    <property type="entry name" value="HTH-TYPE TRANSCRIPTIONAL ACTIVATOR RHAS-RELATED"/>
    <property type="match status" value="1"/>
</dbReference>
<dbReference type="PANTHER" id="PTHR46796:SF6">
    <property type="entry name" value="ARAC SUBFAMILY"/>
    <property type="match status" value="1"/>
</dbReference>
<dbReference type="InterPro" id="IPR009057">
    <property type="entry name" value="Homeodomain-like_sf"/>
</dbReference>
<reference evidence="7" key="1">
    <citation type="journal article" date="2019" name="Int. J. Syst. Evol. Microbiol.">
        <title>The Global Catalogue of Microorganisms (GCM) 10K type strain sequencing project: providing services to taxonomists for standard genome sequencing and annotation.</title>
        <authorList>
            <consortium name="The Broad Institute Genomics Platform"/>
            <consortium name="The Broad Institute Genome Sequencing Center for Infectious Disease"/>
            <person name="Wu L."/>
            <person name="Ma J."/>
        </authorList>
    </citation>
    <scope>NUCLEOTIDE SEQUENCE [LARGE SCALE GENOMIC DNA]</scope>
    <source>
        <strain evidence="7">KACC 12633</strain>
    </source>
</reference>
<keyword evidence="3" id="KW-0804">Transcription</keyword>
<dbReference type="PRINTS" id="PR00032">
    <property type="entry name" value="HTHARAC"/>
</dbReference>
<feature type="region of interest" description="Disordered" evidence="4">
    <location>
        <begin position="298"/>
        <end position="332"/>
    </location>
</feature>
<dbReference type="Proteomes" id="UP001596150">
    <property type="component" value="Unassembled WGS sequence"/>
</dbReference>
<dbReference type="InterPro" id="IPR018062">
    <property type="entry name" value="HTH_AraC-typ_CS"/>
</dbReference>
<name>A0ABW0Q6C7_9HYPH</name>
<keyword evidence="2" id="KW-0238">DNA-binding</keyword>
<evidence type="ECO:0000256" key="2">
    <source>
        <dbReference type="ARBA" id="ARBA00023125"/>
    </source>
</evidence>
<accession>A0ABW0Q6C7</accession>
<evidence type="ECO:0000256" key="3">
    <source>
        <dbReference type="ARBA" id="ARBA00023163"/>
    </source>
</evidence>
<keyword evidence="7" id="KW-1185">Reference proteome</keyword>
<proteinExistence type="predicted"/>
<dbReference type="InterPro" id="IPR035418">
    <property type="entry name" value="AraC-bd_2"/>
</dbReference>
<dbReference type="Pfam" id="PF14525">
    <property type="entry name" value="AraC_binding_2"/>
    <property type="match status" value="1"/>
</dbReference>
<keyword evidence="1" id="KW-0805">Transcription regulation</keyword>
<dbReference type="Pfam" id="PF12833">
    <property type="entry name" value="HTH_18"/>
    <property type="match status" value="1"/>
</dbReference>
<organism evidence="6 7">
    <name type="scientific">Kaistia terrae</name>
    <dbReference type="NCBI Taxonomy" id="537017"/>
    <lineage>
        <taxon>Bacteria</taxon>
        <taxon>Pseudomonadati</taxon>
        <taxon>Pseudomonadota</taxon>
        <taxon>Alphaproteobacteria</taxon>
        <taxon>Hyphomicrobiales</taxon>
        <taxon>Kaistiaceae</taxon>
        <taxon>Kaistia</taxon>
    </lineage>
</organism>
<feature type="compositionally biased region" description="Basic and acidic residues" evidence="4">
    <location>
        <begin position="303"/>
        <end position="312"/>
    </location>
</feature>
<evidence type="ECO:0000313" key="7">
    <source>
        <dbReference type="Proteomes" id="UP001596150"/>
    </source>
</evidence>
<dbReference type="SUPFAM" id="SSF46689">
    <property type="entry name" value="Homeodomain-like"/>
    <property type="match status" value="2"/>
</dbReference>
<dbReference type="InterPro" id="IPR050204">
    <property type="entry name" value="AraC_XylS_family_regulators"/>
</dbReference>
<dbReference type="InterPro" id="IPR018060">
    <property type="entry name" value="HTH_AraC"/>
</dbReference>
<sequence>MDSGGISRTFFSTHDFDDWRDSIGVIFDVDRPEGAPEEFSAEVEAFQLGDMILANSRLGAQRYVRSPSQVRRDGLDHFLLNLYRTGGGRARTDEGDFQGGAGQISVLDLSRELVSDEPQSDLLALFLPRALMEEQLPDLGALHGQAPQGPYAVLLAEYLDLLGRRLPTLLEGDGGALARATLDILTACIKPSLAHVEAARPGLELVLLRRARRFIDAHLGSEKLTADTICNALGVSRRTLYRLFDKEGGVQHYIQGRRLESIRSRLADPKETRRISEIAADFGFLRSDHFARAFRHQFGQSPRDSRAPDRQKQVPAPVRISHAPDTGSPGFDDWIRTLHA</sequence>
<gene>
    <name evidence="6" type="ORF">ACFPP9_25835</name>
</gene>
<evidence type="ECO:0000313" key="6">
    <source>
        <dbReference type="EMBL" id="MFC5519212.1"/>
    </source>
</evidence>